<dbReference type="EMBL" id="CP030118">
    <property type="protein sequence ID" value="QDL07127.1"/>
    <property type="molecule type" value="Genomic_DNA"/>
</dbReference>
<protein>
    <submittedName>
        <fullName evidence="1">Type I-D CRISPR-associated protein Cas5/Csc1</fullName>
    </submittedName>
</protein>
<accession>A0A856MDM3</accession>
<dbReference type="KEGG" id="bsen:DP114_03675"/>
<dbReference type="Pfam" id="PF26241">
    <property type="entry name" value="Cas_Csc1"/>
    <property type="match status" value="1"/>
</dbReference>
<reference evidence="1 2" key="1">
    <citation type="submission" date="2018-06" db="EMBL/GenBank/DDBJ databases">
        <title>Comparative genomics of Brasilonema spp. strains.</title>
        <authorList>
            <person name="Alvarenga D.O."/>
            <person name="Fiore M.F."/>
            <person name="Varani A.M."/>
        </authorList>
    </citation>
    <scope>NUCLEOTIDE SEQUENCE [LARGE SCALE GENOMIC DNA]</scope>
    <source>
        <strain evidence="1 2">CENA114</strain>
    </source>
</reference>
<proteinExistence type="predicted"/>
<sequence length="253" mass="28686">MLTIPFQQAKLVELLCLEPIFFASRELSDTYYTEGTIGNYALTYALGLVNSPYRLQGQATGRPTYKEDFAAIAQTFYILPASPTHGRVTFRFERFNALSDAYWYAMTNNRVATAREDLPLQRQGKKPNSFRPSNFPQTGRLRMIERGNKFQTLVFGNYELPDYIRVGKFLSKVRVNILETFDVIPLPEGNYQTRAYLNVADLPPQTEILSFDLISMPPAPILKNLHFRGAAWQVGEIVVPAGLQFCGRGRING</sequence>
<keyword evidence="2" id="KW-1185">Reference proteome</keyword>
<dbReference type="RefSeq" id="WP_169267762.1">
    <property type="nucleotide sequence ID" value="NZ_CAWOXK010000001.1"/>
</dbReference>
<evidence type="ECO:0000313" key="2">
    <source>
        <dbReference type="Proteomes" id="UP000503129"/>
    </source>
</evidence>
<organism evidence="1 2">
    <name type="scientific">Brasilonema sennae CENA114</name>
    <dbReference type="NCBI Taxonomy" id="415709"/>
    <lineage>
        <taxon>Bacteria</taxon>
        <taxon>Bacillati</taxon>
        <taxon>Cyanobacteriota</taxon>
        <taxon>Cyanophyceae</taxon>
        <taxon>Nostocales</taxon>
        <taxon>Scytonemataceae</taxon>
        <taxon>Brasilonema</taxon>
        <taxon>Bromeliae group (in: Brasilonema)</taxon>
    </lineage>
</organism>
<dbReference type="NCBIfam" id="TIGR03159">
    <property type="entry name" value="cas_Csc1"/>
    <property type="match status" value="1"/>
</dbReference>
<dbReference type="InterPro" id="IPR017576">
    <property type="entry name" value="CRISPR-assoc_prot_Csc1"/>
</dbReference>
<evidence type="ECO:0000313" key="1">
    <source>
        <dbReference type="EMBL" id="QDL07127.1"/>
    </source>
</evidence>
<dbReference type="AlphaFoldDB" id="A0A856MDM3"/>
<dbReference type="Proteomes" id="UP000503129">
    <property type="component" value="Chromosome"/>
</dbReference>
<gene>
    <name evidence="1" type="primary">cas5d</name>
    <name evidence="1" type="ORF">DP114_03675</name>
</gene>
<name>A0A856MDM3_9CYAN</name>